<keyword evidence="4 8" id="KW-0694">RNA-binding</keyword>
<dbReference type="Proteomes" id="UP000294835">
    <property type="component" value="Unassembled WGS sequence"/>
</dbReference>
<dbReference type="PANTHER" id="PTHR33398">
    <property type="entry name" value="30S RIBOSOMAL PROTEIN S20"/>
    <property type="match status" value="1"/>
</dbReference>
<evidence type="ECO:0000313" key="10">
    <source>
        <dbReference type="EMBL" id="TCP39125.1"/>
    </source>
</evidence>
<dbReference type="EMBL" id="SLXP01000014">
    <property type="protein sequence ID" value="TCP39125.1"/>
    <property type="molecule type" value="Genomic_DNA"/>
</dbReference>
<organism evidence="10 11">
    <name type="scientific">Rhodovulum marinum</name>
    <dbReference type="NCBI Taxonomy" id="320662"/>
    <lineage>
        <taxon>Bacteria</taxon>
        <taxon>Pseudomonadati</taxon>
        <taxon>Pseudomonadota</taxon>
        <taxon>Alphaproteobacteria</taxon>
        <taxon>Rhodobacterales</taxon>
        <taxon>Paracoccaceae</taxon>
        <taxon>Rhodovulum</taxon>
    </lineage>
</organism>
<dbReference type="PANTHER" id="PTHR33398:SF1">
    <property type="entry name" value="SMALL RIBOSOMAL SUBUNIT PROTEIN BS20C"/>
    <property type="match status" value="1"/>
</dbReference>
<dbReference type="Gene3D" id="1.20.58.110">
    <property type="entry name" value="Ribosomal protein S20"/>
    <property type="match status" value="1"/>
</dbReference>
<evidence type="ECO:0000256" key="4">
    <source>
        <dbReference type="ARBA" id="ARBA00022884"/>
    </source>
</evidence>
<dbReference type="SUPFAM" id="SSF46992">
    <property type="entry name" value="Ribosomal protein S20"/>
    <property type="match status" value="1"/>
</dbReference>
<keyword evidence="5 8" id="KW-0689">Ribosomal protein</keyword>
<dbReference type="GO" id="GO:0070181">
    <property type="term" value="F:small ribosomal subunit rRNA binding"/>
    <property type="evidence" value="ECO:0007669"/>
    <property type="project" value="TreeGrafter"/>
</dbReference>
<dbReference type="AlphaFoldDB" id="A0A4R2PXZ5"/>
<evidence type="ECO:0000256" key="8">
    <source>
        <dbReference type="HAMAP-Rule" id="MF_00500"/>
    </source>
</evidence>
<keyword evidence="11" id="KW-1185">Reference proteome</keyword>
<dbReference type="Pfam" id="PF01649">
    <property type="entry name" value="Ribosomal_S20p"/>
    <property type="match status" value="1"/>
</dbReference>
<dbReference type="FunFam" id="1.20.58.110:FF:000001">
    <property type="entry name" value="30S ribosomal protein S20"/>
    <property type="match status" value="1"/>
</dbReference>
<evidence type="ECO:0000256" key="9">
    <source>
        <dbReference type="SAM" id="MobiDB-lite"/>
    </source>
</evidence>
<evidence type="ECO:0000256" key="5">
    <source>
        <dbReference type="ARBA" id="ARBA00022980"/>
    </source>
</evidence>
<dbReference type="GO" id="GO:0006412">
    <property type="term" value="P:translation"/>
    <property type="evidence" value="ECO:0007669"/>
    <property type="project" value="UniProtKB-UniRule"/>
</dbReference>
<comment type="similarity">
    <text evidence="2 8">Belongs to the bacterial ribosomal protein bS20 family.</text>
</comment>
<dbReference type="RefSeq" id="WP_132465040.1">
    <property type="nucleotide sequence ID" value="NZ_SLXP01000014.1"/>
</dbReference>
<dbReference type="GO" id="GO:0015935">
    <property type="term" value="C:small ribosomal subunit"/>
    <property type="evidence" value="ECO:0007669"/>
    <property type="project" value="TreeGrafter"/>
</dbReference>
<reference evidence="10 11" key="1">
    <citation type="submission" date="2019-03" db="EMBL/GenBank/DDBJ databases">
        <title>Genomic Encyclopedia of Type Strains, Phase IV (KMG-IV): sequencing the most valuable type-strain genomes for metagenomic binning, comparative biology and taxonomic classification.</title>
        <authorList>
            <person name="Goeker M."/>
        </authorList>
    </citation>
    <scope>NUCLEOTIDE SEQUENCE [LARGE SCALE GENOMIC DNA]</scope>
    <source>
        <strain evidence="10 11">DSM 18063</strain>
    </source>
</reference>
<name>A0A4R2PXZ5_9RHOB</name>
<sequence>MANSPQAKKRARQAERRTAINKARRSRIRTFLRKVEEAIASGDQEAATAALRQAQPELMRGVTKGVLHKNTVARKMSRLSARVKALGA</sequence>
<dbReference type="InterPro" id="IPR002583">
    <property type="entry name" value="Ribosomal_bS20"/>
</dbReference>
<dbReference type="InterPro" id="IPR036510">
    <property type="entry name" value="Ribosomal_bS20_sf"/>
</dbReference>
<keyword evidence="3 8" id="KW-0699">rRNA-binding</keyword>
<evidence type="ECO:0000256" key="1">
    <source>
        <dbReference type="ARBA" id="ARBA00003134"/>
    </source>
</evidence>
<evidence type="ECO:0000256" key="3">
    <source>
        <dbReference type="ARBA" id="ARBA00022730"/>
    </source>
</evidence>
<comment type="caution">
    <text evidence="10">The sequence shown here is derived from an EMBL/GenBank/DDBJ whole genome shotgun (WGS) entry which is preliminary data.</text>
</comment>
<evidence type="ECO:0000256" key="7">
    <source>
        <dbReference type="ARBA" id="ARBA00035136"/>
    </source>
</evidence>
<dbReference type="OrthoDB" id="9807974at2"/>
<proteinExistence type="inferred from homology"/>
<dbReference type="HAMAP" id="MF_00500">
    <property type="entry name" value="Ribosomal_bS20"/>
    <property type="match status" value="1"/>
</dbReference>
<evidence type="ECO:0000256" key="6">
    <source>
        <dbReference type="ARBA" id="ARBA00023274"/>
    </source>
</evidence>
<gene>
    <name evidence="8" type="primary">rpsT</name>
    <name evidence="10" type="ORF">EV662_11451</name>
</gene>
<evidence type="ECO:0000313" key="11">
    <source>
        <dbReference type="Proteomes" id="UP000294835"/>
    </source>
</evidence>
<feature type="region of interest" description="Disordered" evidence="9">
    <location>
        <begin position="1"/>
        <end position="25"/>
    </location>
</feature>
<dbReference type="GO" id="GO:0003735">
    <property type="term" value="F:structural constituent of ribosome"/>
    <property type="evidence" value="ECO:0007669"/>
    <property type="project" value="InterPro"/>
</dbReference>
<accession>A0A4R2PXZ5</accession>
<keyword evidence="6 8" id="KW-0687">Ribonucleoprotein</keyword>
<evidence type="ECO:0000256" key="2">
    <source>
        <dbReference type="ARBA" id="ARBA00007634"/>
    </source>
</evidence>
<dbReference type="NCBIfam" id="TIGR00029">
    <property type="entry name" value="S20"/>
    <property type="match status" value="1"/>
</dbReference>
<comment type="function">
    <text evidence="1 8">Binds directly to 16S ribosomal RNA.</text>
</comment>
<protein>
    <recommendedName>
        <fullName evidence="7 8">Small ribosomal subunit protein bS20</fullName>
    </recommendedName>
</protein>